<evidence type="ECO:0000256" key="2">
    <source>
        <dbReference type="ARBA" id="ARBA00012856"/>
    </source>
</evidence>
<dbReference type="GO" id="GO:0004146">
    <property type="term" value="F:dihydrofolate reductase activity"/>
    <property type="evidence" value="ECO:0007669"/>
    <property type="project" value="UniProtKB-EC"/>
</dbReference>
<dbReference type="GeneID" id="73337685"/>
<evidence type="ECO:0000313" key="10">
    <source>
        <dbReference type="Proteomes" id="UP000830671"/>
    </source>
</evidence>
<dbReference type="PROSITE" id="PS00075">
    <property type="entry name" value="DHFR_1"/>
    <property type="match status" value="1"/>
</dbReference>
<evidence type="ECO:0000256" key="4">
    <source>
        <dbReference type="ARBA" id="ARBA00022563"/>
    </source>
</evidence>
<feature type="region of interest" description="Disordered" evidence="7">
    <location>
        <begin position="358"/>
        <end position="399"/>
    </location>
</feature>
<evidence type="ECO:0000313" key="9">
    <source>
        <dbReference type="EMBL" id="UQC78181.1"/>
    </source>
</evidence>
<feature type="region of interest" description="Disordered" evidence="7">
    <location>
        <begin position="234"/>
        <end position="290"/>
    </location>
</feature>
<feature type="compositionally biased region" description="Polar residues" evidence="7">
    <location>
        <begin position="265"/>
        <end position="277"/>
    </location>
</feature>
<dbReference type="InterPro" id="IPR001796">
    <property type="entry name" value="DHFR_dom"/>
</dbReference>
<dbReference type="SUPFAM" id="SSF53597">
    <property type="entry name" value="Dihydrofolate reductase-like"/>
    <property type="match status" value="1"/>
</dbReference>
<dbReference type="PANTHER" id="PTHR48069:SF3">
    <property type="entry name" value="DIHYDROFOLATE REDUCTASE"/>
    <property type="match status" value="1"/>
</dbReference>
<dbReference type="EC" id="1.5.1.3" evidence="2"/>
<dbReference type="CDD" id="cd00209">
    <property type="entry name" value="DHFR"/>
    <property type="match status" value="1"/>
</dbReference>
<evidence type="ECO:0000256" key="1">
    <source>
        <dbReference type="ARBA" id="ARBA00004903"/>
    </source>
</evidence>
<dbReference type="Gene3D" id="3.40.430.10">
    <property type="entry name" value="Dihydrofolate Reductase, subunit A"/>
    <property type="match status" value="1"/>
</dbReference>
<dbReference type="GO" id="GO:0006730">
    <property type="term" value="P:one-carbon metabolic process"/>
    <property type="evidence" value="ECO:0007669"/>
    <property type="project" value="UniProtKB-KW"/>
</dbReference>
<dbReference type="InterPro" id="IPR017925">
    <property type="entry name" value="DHFR_CS"/>
</dbReference>
<feature type="compositionally biased region" description="Pro residues" evidence="7">
    <location>
        <begin position="419"/>
        <end position="440"/>
    </location>
</feature>
<dbReference type="InterPro" id="IPR012259">
    <property type="entry name" value="DHFR"/>
</dbReference>
<keyword evidence="10" id="KW-1185">Reference proteome</keyword>
<dbReference type="EMBL" id="CP019474">
    <property type="protein sequence ID" value="UQC78181.1"/>
    <property type="molecule type" value="Genomic_DNA"/>
</dbReference>
<protein>
    <recommendedName>
        <fullName evidence="3">Dihydrofolate reductase</fullName>
        <ecNumber evidence="2">1.5.1.3</ecNumber>
    </recommendedName>
</protein>
<dbReference type="InterPro" id="IPR024072">
    <property type="entry name" value="DHFR-like_dom_sf"/>
</dbReference>
<keyword evidence="6" id="KW-0560">Oxidoreductase</keyword>
<accession>A0A9Q8SIW8</accession>
<gene>
    <name evidence="9" type="ORF">CLUP02_03657</name>
</gene>
<evidence type="ECO:0000259" key="8">
    <source>
        <dbReference type="PROSITE" id="PS51330"/>
    </source>
</evidence>
<dbReference type="PROSITE" id="PS51330">
    <property type="entry name" value="DHFR_2"/>
    <property type="match status" value="1"/>
</dbReference>
<dbReference type="RefSeq" id="XP_049139818.1">
    <property type="nucleotide sequence ID" value="XM_049282675.1"/>
</dbReference>
<feature type="region of interest" description="Disordered" evidence="7">
    <location>
        <begin position="646"/>
        <end position="690"/>
    </location>
</feature>
<feature type="domain" description="DHFR" evidence="8">
    <location>
        <begin position="897"/>
        <end position="1158"/>
    </location>
</feature>
<dbReference type="KEGG" id="clup:CLUP02_03657"/>
<comment type="pathway">
    <text evidence="1">Cofactor biosynthesis; tetrahydrofolate biosynthesis; 5,6,7,8-tetrahydrofolate from 7,8-dihydrofolate: step 1/1.</text>
</comment>
<evidence type="ECO:0000256" key="5">
    <source>
        <dbReference type="ARBA" id="ARBA00022857"/>
    </source>
</evidence>
<evidence type="ECO:0000256" key="6">
    <source>
        <dbReference type="ARBA" id="ARBA00023002"/>
    </source>
</evidence>
<feature type="region of interest" description="Disordered" evidence="7">
    <location>
        <begin position="414"/>
        <end position="455"/>
    </location>
</feature>
<evidence type="ECO:0000256" key="7">
    <source>
        <dbReference type="SAM" id="MobiDB-lite"/>
    </source>
</evidence>
<dbReference type="GO" id="GO:0005739">
    <property type="term" value="C:mitochondrion"/>
    <property type="evidence" value="ECO:0007669"/>
    <property type="project" value="TreeGrafter"/>
</dbReference>
<organism evidence="9 10">
    <name type="scientific">Colletotrichum lupini</name>
    <dbReference type="NCBI Taxonomy" id="145971"/>
    <lineage>
        <taxon>Eukaryota</taxon>
        <taxon>Fungi</taxon>
        <taxon>Dikarya</taxon>
        <taxon>Ascomycota</taxon>
        <taxon>Pezizomycotina</taxon>
        <taxon>Sordariomycetes</taxon>
        <taxon>Hypocreomycetidae</taxon>
        <taxon>Glomerellales</taxon>
        <taxon>Glomerellaceae</taxon>
        <taxon>Colletotrichum</taxon>
        <taxon>Colletotrichum acutatum species complex</taxon>
    </lineage>
</organism>
<reference evidence="9" key="1">
    <citation type="journal article" date="2021" name="Mol. Plant Microbe Interact.">
        <title>Complete Genome Sequence of the Plant-Pathogenic Fungus Colletotrichum lupini.</title>
        <authorList>
            <person name="Baroncelli R."/>
            <person name="Pensec F."/>
            <person name="Da Lio D."/>
            <person name="Boufleur T."/>
            <person name="Vicente I."/>
            <person name="Sarrocco S."/>
            <person name="Picot A."/>
            <person name="Baraldi E."/>
            <person name="Sukno S."/>
            <person name="Thon M."/>
            <person name="Le Floch G."/>
        </authorList>
    </citation>
    <scope>NUCLEOTIDE SEQUENCE</scope>
    <source>
        <strain evidence="9">IMI 504893</strain>
    </source>
</reference>
<dbReference type="GO" id="GO:0046654">
    <property type="term" value="P:tetrahydrofolate biosynthetic process"/>
    <property type="evidence" value="ECO:0007669"/>
    <property type="project" value="InterPro"/>
</dbReference>
<dbReference type="GO" id="GO:0050661">
    <property type="term" value="F:NADP binding"/>
    <property type="evidence" value="ECO:0007669"/>
    <property type="project" value="InterPro"/>
</dbReference>
<name>A0A9Q8SIW8_9PEZI</name>
<keyword evidence="5" id="KW-0521">NADP</keyword>
<dbReference type="AlphaFoldDB" id="A0A9Q8SIW8"/>
<dbReference type="Pfam" id="PF00186">
    <property type="entry name" value="DHFR_1"/>
    <property type="match status" value="1"/>
</dbReference>
<dbReference type="PANTHER" id="PTHR48069">
    <property type="entry name" value="DIHYDROFOLATE REDUCTASE"/>
    <property type="match status" value="1"/>
</dbReference>
<sequence>MAIYEYDLSPHKARLRTEWVHFEVEAKHFGADAPLSPVASLRVQQGDSTAFTGCLLICSPPIEGDLEQHQQQHHHQRSAALQSNSNFCIDGRSRQLRLALLSALILCPLLPPTAPKPKLQTPTTLRFTTCDEGQYWGQRSPFAYTTFVSAIPVDGGGSACTPKLHSHGRLRLSSSSLDHESLLLGRLHSIPLNPIISTPRTGAPTLAVAYLTSTVTSAAPGDFHRSVCLLAHPSQRIQRHDDDEDDDGYPPLPPHRRLPPLPPISRNTSRLTFSPNTTRRHPWEPEPYTTQDQAETYYQLTRHMADRNFQAEYDELVGNSLSGFTAFMSQAQDDFGFSRNNSLGWSQNSNLLDILQNDQNDQRDDDDNTRRQPLQLPPVFGYRTTRTISGRQRTDGTEDDLEAVRALWNRRAQYSSSPFSPPRMPPNQSPPNLSPLPPSEEYPEENRRVKRRKLDSERIAQSFTGFRYGRYGQVESGQLKMEIMSCDGGLYENATLHAHENILKDDKTVYCTQSNRCNIILRHQGGTAFSLKELVIKAPASNYSSPVREGMIFVSMNQDELLRRTAEYEIQYAPQRSGRTTATRALAPIISIRHHEDGTTVTRTHTRQRRLYSLGHDDDENESRTAQIPPEFTTHLPPFNITTECSYEETDDDDTPRITANRTAPNRIGSLPFESDSSDDGNPFASDFEDYSFTNRRRDPTDMSLVEAVEANQMATQEAVRAVSGGRGLMAPHAKFFIEKDKSKCTIRFDPPVAGRFILLKMWSSSRAAGSNIDIQAVLAKGFAGPRYFPSFYSQDDFLDQHVDGVQVLWPAIARLVNAVYDVTYLTLQVWSASSSKEVLYKELTTIISTAQEDRKTRSAPRTSHLHSTKGIAKAEFITLEAILYTLILWRIIQVHELTLIVAATRNMGIGAKGGLPWTGLKKEMAYFARVTKRLPPQVRRRPYLPSPAQLASWEMGVLNIFLKPGLTGGYCDMISHENLIAAHKYHALNAVIMGRKTWDSIPPRFRPLKGRLNIVISRSHPASLDAPSSAAGTDTAAVTDFEKDAVKVSSLDQALAFLRSDASGAAAGKLGKVFVIGGAQIYGAALEVPEAKRVLLTRVMGEFECDAFFPLKLGGEGEGSEWAQVEKKGLDEWVGEEVEGGEIEENGTRYEFQMWEKI</sequence>
<dbReference type="GO" id="GO:0046655">
    <property type="term" value="P:folic acid metabolic process"/>
    <property type="evidence" value="ECO:0007669"/>
    <property type="project" value="TreeGrafter"/>
</dbReference>
<dbReference type="GO" id="GO:0046452">
    <property type="term" value="P:dihydrofolate metabolic process"/>
    <property type="evidence" value="ECO:0007669"/>
    <property type="project" value="TreeGrafter"/>
</dbReference>
<proteinExistence type="predicted"/>
<keyword evidence="4" id="KW-0554">One-carbon metabolism</keyword>
<dbReference type="Proteomes" id="UP000830671">
    <property type="component" value="Chromosome 2"/>
</dbReference>
<evidence type="ECO:0000256" key="3">
    <source>
        <dbReference type="ARBA" id="ARBA00018886"/>
    </source>
</evidence>